<dbReference type="AlphaFoldDB" id="D5MII8"/>
<dbReference type="Pfam" id="PF01909">
    <property type="entry name" value="NTP_transf_2"/>
    <property type="match status" value="1"/>
</dbReference>
<gene>
    <name evidence="2" type="ORF">DAMO_0239</name>
</gene>
<name>D5MII8_METO1</name>
<dbReference type="Proteomes" id="UP000006898">
    <property type="component" value="Chromosome"/>
</dbReference>
<dbReference type="GO" id="GO:0016779">
    <property type="term" value="F:nucleotidyltransferase activity"/>
    <property type="evidence" value="ECO:0007669"/>
    <property type="project" value="InterPro"/>
</dbReference>
<evidence type="ECO:0000313" key="2">
    <source>
        <dbReference type="EMBL" id="CBE67338.1"/>
    </source>
</evidence>
<accession>D5MII8</accession>
<dbReference type="InterPro" id="IPR002934">
    <property type="entry name" value="Polymerase_NTP_transf_dom"/>
</dbReference>
<feature type="domain" description="Polymerase nucleotidyl transferase" evidence="1">
    <location>
        <begin position="21"/>
        <end position="88"/>
    </location>
</feature>
<dbReference type="KEGG" id="mox:DAMO_0239"/>
<proteinExistence type="predicted"/>
<dbReference type="PANTHER" id="PTHR33933">
    <property type="entry name" value="NUCLEOTIDYLTRANSFERASE"/>
    <property type="match status" value="1"/>
</dbReference>
<dbReference type="CDD" id="cd05403">
    <property type="entry name" value="NT_KNTase_like"/>
    <property type="match status" value="1"/>
</dbReference>
<organism evidence="2 3">
    <name type="scientific">Methylomirabilis oxygeniifera</name>
    <dbReference type="NCBI Taxonomy" id="671143"/>
    <lineage>
        <taxon>Bacteria</taxon>
        <taxon>Candidatus Methylomirabilota</taxon>
        <taxon>Candidatus Methylomirabilia</taxon>
        <taxon>Candidatus Methylomirabilales</taxon>
        <taxon>Candidatus Methylomirabilaceae</taxon>
        <taxon>Candidatus Methylomirabilis</taxon>
    </lineage>
</organism>
<protein>
    <submittedName>
        <fullName evidence="2">Putative DNA polymerase, beta-like region</fullName>
    </submittedName>
</protein>
<dbReference type="eggNOG" id="COG1708">
    <property type="taxonomic scope" value="Bacteria"/>
</dbReference>
<dbReference type="Gene3D" id="3.30.460.10">
    <property type="entry name" value="Beta Polymerase, domain 2"/>
    <property type="match status" value="1"/>
</dbReference>
<evidence type="ECO:0000259" key="1">
    <source>
        <dbReference type="Pfam" id="PF01909"/>
    </source>
</evidence>
<dbReference type="EMBL" id="FP565575">
    <property type="protein sequence ID" value="CBE67338.1"/>
    <property type="molecule type" value="Genomic_DNA"/>
</dbReference>
<dbReference type="InterPro" id="IPR043519">
    <property type="entry name" value="NT_sf"/>
</dbReference>
<sequence length="108" mass="12009">MSPPHTDVDPVLHTFASTLRARLGNHIRHIVLFGSRARGEAREDSDYDVLVIVDQRSPDVRSIILEIEADLMDRYGALVASILRTDAEWRVAQGLPLARNIALEGVPL</sequence>
<reference evidence="2 3" key="1">
    <citation type="journal article" date="2010" name="Nature">
        <title>Nitrite-driven anaerobic methane oxidation by oxygenic bacteria.</title>
        <authorList>
            <person name="Ettwig K.F."/>
            <person name="Butler M.K."/>
            <person name="Le Paslier D."/>
            <person name="Pelletier E."/>
            <person name="Mangenot S."/>
            <person name="Kuypers M.M.M."/>
            <person name="Schreiber F."/>
            <person name="Dutilh B.E."/>
            <person name="Zedelius J."/>
            <person name="de Beer D."/>
            <person name="Gloerich J."/>
            <person name="Wessels H.J.C.T."/>
            <person name="van Allen T."/>
            <person name="Luesken F."/>
            <person name="Wu M."/>
            <person name="van de Pas-Schoonen K.T."/>
            <person name="Op den Camp H.J.M."/>
            <person name="Janssen-Megens E.M."/>
            <person name="Francoijs K-J."/>
            <person name="Stunnenberg H."/>
            <person name="Weissenbach J."/>
            <person name="Jetten M.S.M."/>
            <person name="Strous M."/>
        </authorList>
    </citation>
    <scope>NUCLEOTIDE SEQUENCE [LARGE SCALE GENOMIC DNA]</scope>
</reference>
<dbReference type="InterPro" id="IPR052548">
    <property type="entry name" value="Type_VII_TA_antitoxin"/>
</dbReference>
<dbReference type="STRING" id="671143.DAMO_0239"/>
<dbReference type="PANTHER" id="PTHR33933:SF3">
    <property type="entry name" value="PROTEIN ADENYLYLTRANSFERASE MJ0604-RELATED"/>
    <property type="match status" value="1"/>
</dbReference>
<dbReference type="HOGENOM" id="CLU_130257_3_2_0"/>
<dbReference type="SUPFAM" id="SSF81301">
    <property type="entry name" value="Nucleotidyltransferase"/>
    <property type="match status" value="1"/>
</dbReference>
<evidence type="ECO:0000313" key="3">
    <source>
        <dbReference type="Proteomes" id="UP000006898"/>
    </source>
</evidence>